<evidence type="ECO:0000256" key="1">
    <source>
        <dbReference type="SAM" id="MobiDB-lite"/>
    </source>
</evidence>
<name>A0A834I3D6_RHYFE</name>
<feature type="compositionally biased region" description="Basic and acidic residues" evidence="1">
    <location>
        <begin position="64"/>
        <end position="79"/>
    </location>
</feature>
<evidence type="ECO:0000313" key="3">
    <source>
        <dbReference type="Proteomes" id="UP000625711"/>
    </source>
</evidence>
<organism evidence="2 3">
    <name type="scientific">Rhynchophorus ferrugineus</name>
    <name type="common">Red palm weevil</name>
    <name type="synonym">Curculio ferrugineus</name>
    <dbReference type="NCBI Taxonomy" id="354439"/>
    <lineage>
        <taxon>Eukaryota</taxon>
        <taxon>Metazoa</taxon>
        <taxon>Ecdysozoa</taxon>
        <taxon>Arthropoda</taxon>
        <taxon>Hexapoda</taxon>
        <taxon>Insecta</taxon>
        <taxon>Pterygota</taxon>
        <taxon>Neoptera</taxon>
        <taxon>Endopterygota</taxon>
        <taxon>Coleoptera</taxon>
        <taxon>Polyphaga</taxon>
        <taxon>Cucujiformia</taxon>
        <taxon>Curculionidae</taxon>
        <taxon>Dryophthorinae</taxon>
        <taxon>Rhynchophorus</taxon>
    </lineage>
</organism>
<protein>
    <submittedName>
        <fullName evidence="2">Uncharacterized protein</fullName>
    </submittedName>
</protein>
<keyword evidence="3" id="KW-1185">Reference proteome</keyword>
<accession>A0A834I3D6</accession>
<comment type="caution">
    <text evidence="2">The sequence shown here is derived from an EMBL/GenBank/DDBJ whole genome shotgun (WGS) entry which is preliminary data.</text>
</comment>
<feature type="compositionally biased region" description="Basic residues" evidence="1">
    <location>
        <begin position="101"/>
        <end position="114"/>
    </location>
</feature>
<dbReference type="EMBL" id="JAACXV010013533">
    <property type="protein sequence ID" value="KAF7273204.1"/>
    <property type="molecule type" value="Genomic_DNA"/>
</dbReference>
<gene>
    <name evidence="2" type="ORF">GWI33_014057</name>
</gene>
<feature type="region of interest" description="Disordered" evidence="1">
    <location>
        <begin position="29"/>
        <end position="122"/>
    </location>
</feature>
<reference evidence="2" key="1">
    <citation type="submission" date="2020-08" db="EMBL/GenBank/DDBJ databases">
        <title>Genome sequencing and assembly of the red palm weevil Rhynchophorus ferrugineus.</title>
        <authorList>
            <person name="Dias G.B."/>
            <person name="Bergman C.M."/>
            <person name="Manee M."/>
        </authorList>
    </citation>
    <scope>NUCLEOTIDE SEQUENCE</scope>
    <source>
        <strain evidence="2">AA-2017</strain>
        <tissue evidence="2">Whole larva</tissue>
    </source>
</reference>
<dbReference type="AlphaFoldDB" id="A0A834I3D6"/>
<proteinExistence type="predicted"/>
<evidence type="ECO:0000313" key="2">
    <source>
        <dbReference type="EMBL" id="KAF7273204.1"/>
    </source>
</evidence>
<sequence>MCMIVLVSKSTEEQKEMIFPSAIALMPINTSTSSRGPAHQRQNRPNVPAVPTHPEDESLTSDYDCEKNKEKKTQEKEKTLTIGRHPRPGKHNVSMAFWGNKTRKVKPARQKARAPIKTTAAG</sequence>
<dbReference type="Proteomes" id="UP000625711">
    <property type="component" value="Unassembled WGS sequence"/>
</dbReference>